<dbReference type="PROSITE" id="PS51202">
    <property type="entry name" value="RCK_C"/>
    <property type="match status" value="1"/>
</dbReference>
<keyword evidence="9" id="KW-1133">Transmembrane helix</keyword>
<dbReference type="InterPro" id="IPR003148">
    <property type="entry name" value="RCK_N"/>
</dbReference>
<dbReference type="PANTHER" id="PTHR32507:SF0">
    <property type="entry name" value="NA(+)_H(+) ANTIPORTER 2-RELATED"/>
    <property type="match status" value="1"/>
</dbReference>
<reference evidence="15" key="1">
    <citation type="submission" date="2016-12" db="EMBL/GenBank/DDBJ databases">
        <title>Discovery of methanogenic haloarchaea.</title>
        <authorList>
            <person name="Sorokin D.Y."/>
            <person name="Makarova K.S."/>
            <person name="Abbas B."/>
            <person name="Ferrer M."/>
            <person name="Golyshin P.N."/>
        </authorList>
    </citation>
    <scope>NUCLEOTIDE SEQUENCE [LARGE SCALE GENOMIC DNA]</scope>
    <source>
        <strain evidence="15">HMET1</strain>
    </source>
</reference>
<dbReference type="Pfam" id="PF00999">
    <property type="entry name" value="Na_H_Exchanger"/>
    <property type="match status" value="1"/>
</dbReference>
<keyword evidence="10" id="KW-0520">NAD</keyword>
<evidence type="ECO:0000256" key="11">
    <source>
        <dbReference type="ARBA" id="ARBA00023065"/>
    </source>
</evidence>
<dbReference type="InterPro" id="IPR036291">
    <property type="entry name" value="NAD(P)-bd_dom_sf"/>
</dbReference>
<evidence type="ECO:0000256" key="10">
    <source>
        <dbReference type="ARBA" id="ARBA00023027"/>
    </source>
</evidence>
<name>A0A1Q6DT18_METT1</name>
<evidence type="ECO:0000256" key="12">
    <source>
        <dbReference type="ARBA" id="ARBA00023136"/>
    </source>
</evidence>
<evidence type="ECO:0000313" key="16">
    <source>
        <dbReference type="Proteomes" id="UP000185744"/>
    </source>
</evidence>
<keyword evidence="4" id="KW-0050">Antiport</keyword>
<evidence type="ECO:0000256" key="3">
    <source>
        <dbReference type="ARBA" id="ARBA00022448"/>
    </source>
</evidence>
<dbReference type="PRINTS" id="PR00335">
    <property type="entry name" value="KUPTAKETRKA"/>
</dbReference>
<evidence type="ECO:0000313" key="15">
    <source>
        <dbReference type="EMBL" id="OKY77477.1"/>
    </source>
</evidence>
<dbReference type="Gene3D" id="3.30.70.1450">
    <property type="entry name" value="Regulator of K+ conductance, C-terminal domain"/>
    <property type="match status" value="1"/>
</dbReference>
<accession>A0A1Q6DT18</accession>
<dbReference type="Gene3D" id="1.20.1530.20">
    <property type="match status" value="1"/>
</dbReference>
<comment type="caution">
    <text evidence="15">The sequence shown here is derived from an EMBL/GenBank/DDBJ whole genome shotgun (WGS) entry which is preliminary data.</text>
</comment>
<evidence type="ECO:0000256" key="7">
    <source>
        <dbReference type="ARBA" id="ARBA00022692"/>
    </source>
</evidence>
<keyword evidence="3" id="KW-0813">Transport</keyword>
<feature type="domain" description="RCK C-terminal" evidence="14">
    <location>
        <begin position="528"/>
        <end position="616"/>
    </location>
</feature>
<dbReference type="STRING" id="1903181.BTN85_2128"/>
<keyword evidence="16" id="KW-1185">Reference proteome</keyword>
<evidence type="ECO:0000256" key="5">
    <source>
        <dbReference type="ARBA" id="ARBA00022475"/>
    </source>
</evidence>
<dbReference type="InParanoid" id="A0A1Q6DT18"/>
<evidence type="ECO:0000256" key="9">
    <source>
        <dbReference type="ARBA" id="ARBA00022989"/>
    </source>
</evidence>
<dbReference type="Proteomes" id="UP000185744">
    <property type="component" value="Unassembled WGS sequence"/>
</dbReference>
<keyword evidence="7" id="KW-0812">Transmembrane</keyword>
<dbReference type="InterPro" id="IPR006153">
    <property type="entry name" value="Cation/H_exchanger_TM"/>
</dbReference>
<protein>
    <submittedName>
        <fullName evidence="15">NhaP-type Na+/H+ and K+/H+ antiporter</fullName>
    </submittedName>
</protein>
<feature type="domain" description="RCK N-terminal" evidence="13">
    <location>
        <begin position="391"/>
        <end position="514"/>
    </location>
</feature>
<dbReference type="Pfam" id="PF02254">
    <property type="entry name" value="TrkA_N"/>
    <property type="match status" value="1"/>
</dbReference>
<keyword evidence="8" id="KW-0630">Potassium</keyword>
<evidence type="ECO:0000259" key="14">
    <source>
        <dbReference type="PROSITE" id="PS51202"/>
    </source>
</evidence>
<dbReference type="SUPFAM" id="SSF51735">
    <property type="entry name" value="NAD(P)-binding Rossmann-fold domains"/>
    <property type="match status" value="1"/>
</dbReference>
<comment type="subcellular location">
    <subcellularLocation>
        <location evidence="2">Cell membrane</location>
        <topology evidence="2">Multi-pass membrane protein</topology>
    </subcellularLocation>
</comment>
<dbReference type="AlphaFoldDB" id="A0A1Q6DT18"/>
<dbReference type="GO" id="GO:0015297">
    <property type="term" value="F:antiporter activity"/>
    <property type="evidence" value="ECO:0007669"/>
    <property type="project" value="UniProtKB-KW"/>
</dbReference>
<dbReference type="SUPFAM" id="SSF116726">
    <property type="entry name" value="TrkA C-terminal domain-like"/>
    <property type="match status" value="1"/>
</dbReference>
<evidence type="ECO:0000256" key="2">
    <source>
        <dbReference type="ARBA" id="ARBA00004651"/>
    </source>
</evidence>
<dbReference type="Gene3D" id="3.40.50.720">
    <property type="entry name" value="NAD(P)-binding Rossmann-like Domain"/>
    <property type="match status" value="1"/>
</dbReference>
<dbReference type="InterPro" id="IPR038770">
    <property type="entry name" value="Na+/solute_symporter_sf"/>
</dbReference>
<sequence length="620" mass="67857">MVSEPTTQLGIIVLILVVGFVSQLIAEKTEIPSIVYLLSFGIILGPEVLGVINPSGFMSYLEVLVALSVAIIVFEGGINLDLRELRHLSRPIFGLVTVGVSVTFVLASLITFLILDLGLAVSMLFGALITATGPTVTRPLLRQIHVEEDISSLLDFEGVLNDPISALLAVAVFSMIVSGGLSLTGLHNFVAHLGFGIFMGLVGGFGMVYFFKLADFDERYIRFSSIIFALAIFISADYFLEETGIMAIAIASIIVGSHDFRHKEAVLEFKEDVSIILISIIFILLPSLLGFNEIMSIIPGGIIIVLLILFLIRPLAVYLSTLGSSLERNEIGFVSLIGPKGVVPAAMATYFSLQMNDGGTILGLVFLTIIIAVIFTGITANRLAEYFDVIPMEMVIAGGGGVGGTLARRLNNRGENVVVIDQKEELGEELRKEGIRYIEGSACNKKILEEANLSRTKYLVAATNDDEANLMACQIAKTKFNVDEDRIVARVNNDENFEAFEDLGIRSMNPDLSSAVMLENLIERPEIFNMMEIGRKGDIVEIEIQNEEIIGKKLKNICGPGIEKCKVFPRESLIVLVKRKEKDLIPHGDLEFQKGDRLTILGKEKAVQEAQKIFQEPQKE</sequence>
<keyword evidence="12" id="KW-0472">Membrane</keyword>
<dbReference type="InterPro" id="IPR006037">
    <property type="entry name" value="RCK_C"/>
</dbReference>
<keyword evidence="6" id="KW-0633">Potassium transport</keyword>
<dbReference type="EMBL" id="MSDW01000002">
    <property type="protein sequence ID" value="OKY77477.1"/>
    <property type="molecule type" value="Genomic_DNA"/>
</dbReference>
<keyword evidence="11" id="KW-0406">Ion transport</keyword>
<proteinExistence type="predicted"/>
<organism evidence="15 16">
    <name type="scientific">Methanohalarchaeum thermophilum</name>
    <dbReference type="NCBI Taxonomy" id="1903181"/>
    <lineage>
        <taxon>Archaea</taxon>
        <taxon>Methanobacteriati</taxon>
        <taxon>Methanobacteriota</taxon>
        <taxon>Methanonatronarchaeia</taxon>
        <taxon>Methanonatronarchaeales</taxon>
        <taxon>Methanonatronarchaeaceae</taxon>
        <taxon>Candidatus Methanohalarchaeum</taxon>
    </lineage>
</organism>
<evidence type="ECO:0000256" key="6">
    <source>
        <dbReference type="ARBA" id="ARBA00022538"/>
    </source>
</evidence>
<evidence type="ECO:0000256" key="8">
    <source>
        <dbReference type="ARBA" id="ARBA00022958"/>
    </source>
</evidence>
<dbReference type="FunCoup" id="A0A1Q6DT18">
    <property type="interactions" value="14"/>
</dbReference>
<dbReference type="GO" id="GO:0005886">
    <property type="term" value="C:plasma membrane"/>
    <property type="evidence" value="ECO:0007669"/>
    <property type="project" value="UniProtKB-SubCell"/>
</dbReference>
<dbReference type="GO" id="GO:1902600">
    <property type="term" value="P:proton transmembrane transport"/>
    <property type="evidence" value="ECO:0007669"/>
    <property type="project" value="InterPro"/>
</dbReference>
<dbReference type="InterPro" id="IPR036721">
    <property type="entry name" value="RCK_C_sf"/>
</dbReference>
<keyword evidence="5" id="KW-1003">Cell membrane</keyword>
<gene>
    <name evidence="15" type="ORF">BTN85_2128</name>
</gene>
<evidence type="ECO:0000259" key="13">
    <source>
        <dbReference type="PROSITE" id="PS51201"/>
    </source>
</evidence>
<dbReference type="PANTHER" id="PTHR32507">
    <property type="entry name" value="NA(+)/H(+) ANTIPORTER 1"/>
    <property type="match status" value="1"/>
</dbReference>
<evidence type="ECO:0000256" key="1">
    <source>
        <dbReference type="ARBA" id="ARBA00003660"/>
    </source>
</evidence>
<dbReference type="PROSITE" id="PS51201">
    <property type="entry name" value="RCK_N"/>
    <property type="match status" value="1"/>
</dbReference>
<dbReference type="Pfam" id="PF02080">
    <property type="entry name" value="TrkA_C"/>
    <property type="match status" value="1"/>
</dbReference>
<dbReference type="GO" id="GO:0015079">
    <property type="term" value="F:potassium ion transmembrane transporter activity"/>
    <property type="evidence" value="ECO:0007669"/>
    <property type="project" value="InterPro"/>
</dbReference>
<dbReference type="InterPro" id="IPR006036">
    <property type="entry name" value="K_uptake_TrkA"/>
</dbReference>
<evidence type="ECO:0000256" key="4">
    <source>
        <dbReference type="ARBA" id="ARBA00022449"/>
    </source>
</evidence>
<comment type="function">
    <text evidence="1">Part of a potassium transport system.</text>
</comment>